<keyword evidence="2" id="KW-1185">Reference proteome</keyword>
<organism evidence="1 2">
    <name type="scientific">Zymoseptoria tritici (strain CBS 115943 / IPO323)</name>
    <name type="common">Speckled leaf blotch fungus</name>
    <name type="synonym">Septoria tritici</name>
    <dbReference type="NCBI Taxonomy" id="336722"/>
    <lineage>
        <taxon>Eukaryota</taxon>
        <taxon>Fungi</taxon>
        <taxon>Dikarya</taxon>
        <taxon>Ascomycota</taxon>
        <taxon>Pezizomycotina</taxon>
        <taxon>Dothideomycetes</taxon>
        <taxon>Dothideomycetidae</taxon>
        <taxon>Mycosphaerellales</taxon>
        <taxon>Mycosphaerellaceae</taxon>
        <taxon>Zymoseptoria</taxon>
    </lineage>
</organism>
<gene>
    <name evidence="1" type="ORF">MYCGRDRAFT_106326</name>
</gene>
<proteinExistence type="predicted"/>
<dbReference type="KEGG" id="ztr:MYCGRDRAFT_106326"/>
<dbReference type="HOGENOM" id="CLU_2504115_0_0_1"/>
<evidence type="ECO:0000313" key="1">
    <source>
        <dbReference type="EMBL" id="EGP82893.1"/>
    </source>
</evidence>
<dbReference type="EMBL" id="CM001207">
    <property type="protein sequence ID" value="EGP82893.1"/>
    <property type="molecule type" value="Genomic_DNA"/>
</dbReference>
<reference evidence="1 2" key="1">
    <citation type="journal article" date="2011" name="PLoS Genet.">
        <title>Finished genome of the fungal wheat pathogen Mycosphaerella graminicola reveals dispensome structure, chromosome plasticity, and stealth pathogenesis.</title>
        <authorList>
            <person name="Goodwin S.B."/>
            <person name="Ben M'barek S."/>
            <person name="Dhillon B."/>
            <person name="Wittenberg A.H.J."/>
            <person name="Crane C.F."/>
            <person name="Hane J.K."/>
            <person name="Foster A.J."/>
            <person name="Van der Lee T.A.J."/>
            <person name="Grimwood J."/>
            <person name="Aerts A."/>
            <person name="Antoniw J."/>
            <person name="Bailey A."/>
            <person name="Bluhm B."/>
            <person name="Bowler J."/>
            <person name="Bristow J."/>
            <person name="van der Burgt A."/>
            <person name="Canto-Canche B."/>
            <person name="Churchill A.C.L."/>
            <person name="Conde-Ferraez L."/>
            <person name="Cools H.J."/>
            <person name="Coutinho P.M."/>
            <person name="Csukai M."/>
            <person name="Dehal P."/>
            <person name="De Wit P."/>
            <person name="Donzelli B."/>
            <person name="van de Geest H.C."/>
            <person name="van Ham R.C.H.J."/>
            <person name="Hammond-Kosack K.E."/>
            <person name="Henrissat B."/>
            <person name="Kilian A."/>
            <person name="Kobayashi A.K."/>
            <person name="Koopmann E."/>
            <person name="Kourmpetis Y."/>
            <person name="Kuzniar A."/>
            <person name="Lindquist E."/>
            <person name="Lombard V."/>
            <person name="Maliepaard C."/>
            <person name="Martins N."/>
            <person name="Mehrabi R."/>
            <person name="Nap J.P.H."/>
            <person name="Ponomarenko A."/>
            <person name="Rudd J.J."/>
            <person name="Salamov A."/>
            <person name="Schmutz J."/>
            <person name="Schouten H.J."/>
            <person name="Shapiro H."/>
            <person name="Stergiopoulos I."/>
            <person name="Torriani S.F.F."/>
            <person name="Tu H."/>
            <person name="de Vries R.P."/>
            <person name="Waalwijk C."/>
            <person name="Ware S.B."/>
            <person name="Wiebenga A."/>
            <person name="Zwiers L.-H."/>
            <person name="Oliver R.P."/>
            <person name="Grigoriev I.V."/>
            <person name="Kema G.H.J."/>
        </authorList>
    </citation>
    <scope>NUCLEOTIDE SEQUENCE [LARGE SCALE GENOMIC DNA]</scope>
    <source>
        <strain evidence="2">CBS 115943 / IPO323</strain>
    </source>
</reference>
<name>F9XNL4_ZYMTI</name>
<sequence>AERTYRTKAIISVDAIGDEASSKPNRQDSCRGTITPDPVLCEILGQCVRRPPASGLHRCHFSAQSQPKVIICRSYRHVPAKYVYQT</sequence>
<dbReference type="Proteomes" id="UP000008062">
    <property type="component" value="Chromosome 12"/>
</dbReference>
<protein>
    <submittedName>
        <fullName evidence="1">Uncharacterized protein</fullName>
    </submittedName>
</protein>
<evidence type="ECO:0000313" key="2">
    <source>
        <dbReference type="Proteomes" id="UP000008062"/>
    </source>
</evidence>
<dbReference type="RefSeq" id="XP_003847917.1">
    <property type="nucleotide sequence ID" value="XM_003847869.1"/>
</dbReference>
<accession>F9XNL4</accession>
<dbReference type="InParanoid" id="F9XNL4"/>
<feature type="non-terminal residue" evidence="1">
    <location>
        <position position="1"/>
    </location>
</feature>
<dbReference type="AlphaFoldDB" id="F9XNL4"/>
<dbReference type="GeneID" id="13401673"/>